<feature type="non-terminal residue" evidence="7">
    <location>
        <position position="1"/>
    </location>
</feature>
<dbReference type="Pfam" id="PF01403">
    <property type="entry name" value="Sema"/>
    <property type="match status" value="1"/>
</dbReference>
<dbReference type="InterPro" id="IPR001627">
    <property type="entry name" value="Semap_dom"/>
</dbReference>
<dbReference type="PROSITE" id="PS51004">
    <property type="entry name" value="SEMA"/>
    <property type="match status" value="1"/>
</dbReference>
<dbReference type="Gene3D" id="3.30.1680.10">
    <property type="entry name" value="ligand-binding face of the semaphorins, domain 2"/>
    <property type="match status" value="1"/>
</dbReference>
<evidence type="ECO:0000256" key="2">
    <source>
        <dbReference type="ARBA" id="ARBA00022902"/>
    </source>
</evidence>
<evidence type="ECO:0000256" key="3">
    <source>
        <dbReference type="ARBA" id="ARBA00023157"/>
    </source>
</evidence>
<dbReference type="EMBL" id="JAPTMU010000019">
    <property type="protein sequence ID" value="KAJ4926756.1"/>
    <property type="molecule type" value="Genomic_DNA"/>
</dbReference>
<feature type="domain" description="Sema" evidence="6">
    <location>
        <begin position="9"/>
        <end position="490"/>
    </location>
</feature>
<dbReference type="AlphaFoldDB" id="A0AAD6F9U3"/>
<dbReference type="PANTHER" id="PTHR11036:SF69">
    <property type="entry name" value="SEMA DOMAIN-CONTAINING PROTEIN"/>
    <property type="match status" value="1"/>
</dbReference>
<dbReference type="SMART" id="SM00630">
    <property type="entry name" value="Sema"/>
    <property type="match status" value="1"/>
</dbReference>
<evidence type="ECO:0000313" key="8">
    <source>
        <dbReference type="Proteomes" id="UP001219934"/>
    </source>
</evidence>
<protein>
    <recommendedName>
        <fullName evidence="6">Sema domain-containing protein</fullName>
    </recommendedName>
</protein>
<dbReference type="InterPro" id="IPR027231">
    <property type="entry name" value="Semaphorin"/>
</dbReference>
<evidence type="ECO:0000256" key="4">
    <source>
        <dbReference type="ARBA" id="ARBA00023180"/>
    </source>
</evidence>
<dbReference type="InterPro" id="IPR016201">
    <property type="entry name" value="PSI"/>
</dbReference>
<keyword evidence="3" id="KW-1015">Disulfide bond</keyword>
<evidence type="ECO:0000313" key="7">
    <source>
        <dbReference type="EMBL" id="KAJ4926756.1"/>
    </source>
</evidence>
<dbReference type="FunFam" id="2.130.10.10:FF:000015">
    <property type="entry name" value="Semaphorin 3B"/>
    <property type="match status" value="1"/>
</dbReference>
<comment type="caution">
    <text evidence="7">The sequence shown here is derived from an EMBL/GenBank/DDBJ whole genome shotgun (WGS) entry which is preliminary data.</text>
</comment>
<dbReference type="SUPFAM" id="SSF103575">
    <property type="entry name" value="Plexin repeat"/>
    <property type="match status" value="1"/>
</dbReference>
<dbReference type="GO" id="GO:0045499">
    <property type="term" value="F:chemorepellent activity"/>
    <property type="evidence" value="ECO:0007669"/>
    <property type="project" value="TreeGrafter"/>
</dbReference>
<dbReference type="GO" id="GO:0030335">
    <property type="term" value="P:positive regulation of cell migration"/>
    <property type="evidence" value="ECO:0007669"/>
    <property type="project" value="TreeGrafter"/>
</dbReference>
<dbReference type="SMART" id="SM00423">
    <property type="entry name" value="PSI"/>
    <property type="match status" value="1"/>
</dbReference>
<dbReference type="SUPFAM" id="SSF101912">
    <property type="entry name" value="Sema domain"/>
    <property type="match status" value="1"/>
</dbReference>
<comment type="caution">
    <text evidence="5">Lacks conserved residue(s) required for the propagation of feature annotation.</text>
</comment>
<evidence type="ECO:0000256" key="1">
    <source>
        <dbReference type="ARBA" id="ARBA00022782"/>
    </source>
</evidence>
<keyword evidence="1" id="KW-0221">Differentiation</keyword>
<evidence type="ECO:0000256" key="5">
    <source>
        <dbReference type="PROSITE-ProRule" id="PRU00352"/>
    </source>
</evidence>
<keyword evidence="2" id="KW-0524">Neurogenesis</keyword>
<dbReference type="Proteomes" id="UP001219934">
    <property type="component" value="Unassembled WGS sequence"/>
</dbReference>
<sequence>FFPESSLRYLPLSFFHHRFMMDGIYLMNSSVWWQAGVSGGYEALLLDEDQGWLLVGGKDHVHLLRADNLMLNTHTIHWPAAREHQIHCVMAGKNPETDCANFVRLLQPFNKTHVYACGTGAFHPQCSYLHVGHDTEEPLFELSDTMESGRGKCPFNGELYAGTSVDFMGANAAFVRSSVQGNTQNYISSQAFDHNWLNVPEFVGSFSIPDTHSPDDDKVYFFFRERAVEAGQWEKRTYSRVARVCKNDVGGKRSLINRWTTFLKARLVCSVPGEGGVDTHFDELEDIFVLETKDPQNPTIYGVFSTSSSVFRGSAVCVFSMASIRAAFNGPFAHKESADSRWVEYKGRIPYPRPGTCPSETYDALHKSTRDFPDEVVSFMRAHQLMWDPVLPLGRRPVLTRVNSTSILKRVVVDRVEAEDGAYEVLHLGTDDGKVVKAVSVTKDNLETEEIILEELTVFQSPTPILSMELSTKRRQLYVSSSLGVVQLELQRCDLYGGGCAGCCLARDPYCSWDGTTCSRYFPSSKKRARRQDVKHGDPWSQCPITEDASASVELQAVFGVEGNSSFLDCGPRSGQAEIRWTVQPKESQTLSQNTQYLLTVPAHSICTQYLLTVPAHSTCTQYLHTVPAHSTCSQYLHTVPAHSTCSQYLLTVPAHSTCSQYLLTVPAHSTCSQYLLTVPAHITCTQYLLTVPAHSICTQYLLTVPAHSTCSQYLHTVPAHSTCSQYLHTLPAHSTCSQYLLTVPAHSTCSQYLHTVPAHSTCTQYLHTVPAHSTCSQYLLTVSAHSTCSQYLLTVPAHSTCSQYLHTVPAHSICTQYLLTVPAHSTCSQYLHTLPAHSTCSQYLHTVSAHSTCSQYLHTVPAHSICTQYLLTVPAHSTCSQYLHTVPAHSTCTQYLLTVPAHSTCTQYLLTVPAHSTCSQYLLTVPAHSTCSQYLHTVPAHSTCTQYLHTLLPDGGRSLYLNRGLLVQRLQVSDSGLYTCSSLERSYSQVLARYQLHTTTHFQQNLSPNQPGSVPIGRGFLGPLKNYKELHTNSLSMDEYCEQLWYREKRRQQKLRALKLKQESRKARVRRHNPPEGPL</sequence>
<keyword evidence="4" id="KW-0325">Glycoprotein</keyword>
<reference evidence="7" key="1">
    <citation type="submission" date="2022-11" db="EMBL/GenBank/DDBJ databases">
        <title>Chromosome-level genome of Pogonophryne albipinna.</title>
        <authorList>
            <person name="Jo E."/>
        </authorList>
    </citation>
    <scope>NUCLEOTIDE SEQUENCE</scope>
    <source>
        <strain evidence="7">SGF0006</strain>
        <tissue evidence="7">Muscle</tissue>
    </source>
</reference>
<dbReference type="GO" id="GO:0007411">
    <property type="term" value="P:axon guidance"/>
    <property type="evidence" value="ECO:0007669"/>
    <property type="project" value="TreeGrafter"/>
</dbReference>
<name>A0AAD6F9U3_9TELE</name>
<dbReference type="GO" id="GO:0071526">
    <property type="term" value="P:semaphorin-plexin signaling pathway"/>
    <property type="evidence" value="ECO:0007669"/>
    <property type="project" value="TreeGrafter"/>
</dbReference>
<gene>
    <name evidence="7" type="ORF">JOQ06_014503</name>
</gene>
<dbReference type="GO" id="GO:0030215">
    <property type="term" value="F:semaphorin receptor binding"/>
    <property type="evidence" value="ECO:0007669"/>
    <property type="project" value="InterPro"/>
</dbReference>
<dbReference type="GO" id="GO:0005886">
    <property type="term" value="C:plasma membrane"/>
    <property type="evidence" value="ECO:0007669"/>
    <property type="project" value="TreeGrafter"/>
</dbReference>
<dbReference type="InterPro" id="IPR015943">
    <property type="entry name" value="WD40/YVTN_repeat-like_dom_sf"/>
</dbReference>
<organism evidence="7 8">
    <name type="scientific">Pogonophryne albipinna</name>
    <dbReference type="NCBI Taxonomy" id="1090488"/>
    <lineage>
        <taxon>Eukaryota</taxon>
        <taxon>Metazoa</taxon>
        <taxon>Chordata</taxon>
        <taxon>Craniata</taxon>
        <taxon>Vertebrata</taxon>
        <taxon>Euteleostomi</taxon>
        <taxon>Actinopterygii</taxon>
        <taxon>Neopterygii</taxon>
        <taxon>Teleostei</taxon>
        <taxon>Neoteleostei</taxon>
        <taxon>Acanthomorphata</taxon>
        <taxon>Eupercaria</taxon>
        <taxon>Perciformes</taxon>
        <taxon>Notothenioidei</taxon>
        <taxon>Pogonophryne</taxon>
    </lineage>
</organism>
<evidence type="ECO:0000259" key="6">
    <source>
        <dbReference type="PROSITE" id="PS51004"/>
    </source>
</evidence>
<accession>A0AAD6F9U3</accession>
<dbReference type="Gene3D" id="2.130.10.10">
    <property type="entry name" value="YVTN repeat-like/Quinoprotein amine dehydrogenase"/>
    <property type="match status" value="1"/>
</dbReference>
<proteinExistence type="predicted"/>
<dbReference type="GO" id="GO:0001755">
    <property type="term" value="P:neural crest cell migration"/>
    <property type="evidence" value="ECO:0007669"/>
    <property type="project" value="TreeGrafter"/>
</dbReference>
<dbReference type="PANTHER" id="PTHR11036">
    <property type="entry name" value="SEMAPHORIN"/>
    <property type="match status" value="1"/>
</dbReference>
<keyword evidence="8" id="KW-1185">Reference proteome</keyword>
<dbReference type="InterPro" id="IPR036352">
    <property type="entry name" value="Semap_dom_sf"/>
</dbReference>